<dbReference type="GO" id="GO:0005783">
    <property type="term" value="C:endoplasmic reticulum"/>
    <property type="evidence" value="ECO:0007669"/>
    <property type="project" value="TreeGrafter"/>
</dbReference>
<dbReference type="PANTHER" id="PTHR23322">
    <property type="entry name" value="FAS-ASSOCIATED PROTEIN"/>
    <property type="match status" value="1"/>
</dbReference>
<evidence type="ECO:0000313" key="4">
    <source>
        <dbReference type="EMBL" id="GES88352.1"/>
    </source>
</evidence>
<feature type="domain" description="UBX" evidence="3">
    <location>
        <begin position="274"/>
        <end position="368"/>
    </location>
</feature>
<dbReference type="GO" id="GO:0036503">
    <property type="term" value="P:ERAD pathway"/>
    <property type="evidence" value="ECO:0007669"/>
    <property type="project" value="TreeGrafter"/>
</dbReference>
<proteinExistence type="predicted"/>
<dbReference type="InterPro" id="IPR036249">
    <property type="entry name" value="Thioredoxin-like_sf"/>
</dbReference>
<comment type="caution">
    <text evidence="4">The sequence shown here is derived from an EMBL/GenBank/DDBJ whole genome shotgun (WGS) entry which is preliminary data.</text>
</comment>
<dbReference type="Pfam" id="PF21021">
    <property type="entry name" value="FAF1"/>
    <property type="match status" value="1"/>
</dbReference>
<keyword evidence="1 2" id="KW-0175">Coiled coil</keyword>
<dbReference type="GO" id="GO:0043130">
    <property type="term" value="F:ubiquitin binding"/>
    <property type="evidence" value="ECO:0007669"/>
    <property type="project" value="TreeGrafter"/>
</dbReference>
<evidence type="ECO:0000313" key="5">
    <source>
        <dbReference type="Proteomes" id="UP000615446"/>
    </source>
</evidence>
<dbReference type="InterPro" id="IPR006577">
    <property type="entry name" value="UAS"/>
</dbReference>
<evidence type="ECO:0000256" key="1">
    <source>
        <dbReference type="ARBA" id="ARBA00023054"/>
    </source>
</evidence>
<dbReference type="Proteomes" id="UP000615446">
    <property type="component" value="Unassembled WGS sequence"/>
</dbReference>
<dbReference type="InterPro" id="IPR001012">
    <property type="entry name" value="UBX_dom"/>
</dbReference>
<dbReference type="SMART" id="SM00594">
    <property type="entry name" value="UAS"/>
    <property type="match status" value="1"/>
</dbReference>
<dbReference type="InterPro" id="IPR049483">
    <property type="entry name" value="FAF1_2-like_UAS"/>
</dbReference>
<dbReference type="InterPro" id="IPR050730">
    <property type="entry name" value="UBX_domain-protein"/>
</dbReference>
<gene>
    <name evidence="4" type="ORF">RCL2_001530700</name>
</gene>
<reference evidence="4" key="1">
    <citation type="submission" date="2019-10" db="EMBL/GenBank/DDBJ databases">
        <title>Conservation and host-specific expression of non-tandemly repeated heterogenous ribosome RNA gene in arbuscular mycorrhizal fungi.</title>
        <authorList>
            <person name="Maeda T."/>
            <person name="Kobayashi Y."/>
            <person name="Nakagawa T."/>
            <person name="Ezawa T."/>
            <person name="Yamaguchi K."/>
            <person name="Bino T."/>
            <person name="Nishimoto Y."/>
            <person name="Shigenobu S."/>
            <person name="Kawaguchi M."/>
        </authorList>
    </citation>
    <scope>NUCLEOTIDE SEQUENCE</scope>
    <source>
        <strain evidence="4">HR1</strain>
    </source>
</reference>
<evidence type="ECO:0000256" key="2">
    <source>
        <dbReference type="SAM" id="Coils"/>
    </source>
</evidence>
<dbReference type="SMART" id="SM00166">
    <property type="entry name" value="UBX"/>
    <property type="match status" value="1"/>
</dbReference>
<sequence>MVLMAILYACINIIREVLQIVYYFLLPRPAVSDGQNRQRDSQLATQFIQKFAEKYGNVHPEFFRGTLSEALERAKNELRFVMVVLQTDEHDDTDIFNRDTLTSQSLITFLREKNILTWAGDVKDPEPYQASITLQATTYPFIAIIVAQIPHGNTGSGPKMIAVDRFEGFSSPENMIARLTMSINRYGPELQRIRSERAGHEAARQIRAQQDDAYLASLRADQEKERRARELAEAKRLAEEHARKEEEARRLLALNRENWRRWAITQLPDEPHPNEIEVAKLSFKLANGERVVRKFRATDTVETAYIFVDTYYLKNEASSSTVTEPPSNYEHTFDFLLVSPYPRIVHHVDKFKEIKSEQGLWPSANLIVEELTSDDDDDDDE</sequence>
<protein>
    <submittedName>
        <fullName evidence="4">UBX-domain-containing protein</fullName>
    </submittedName>
</protein>
<dbReference type="EMBL" id="BLAL01000178">
    <property type="protein sequence ID" value="GES88352.1"/>
    <property type="molecule type" value="Genomic_DNA"/>
</dbReference>
<dbReference type="Pfam" id="PF00789">
    <property type="entry name" value="UBX"/>
    <property type="match status" value="1"/>
</dbReference>
<dbReference type="SUPFAM" id="SSF54236">
    <property type="entry name" value="Ubiquitin-like"/>
    <property type="match status" value="1"/>
</dbReference>
<dbReference type="Gene3D" id="3.40.30.10">
    <property type="entry name" value="Glutaredoxin"/>
    <property type="match status" value="1"/>
</dbReference>
<dbReference type="Gene3D" id="3.10.20.90">
    <property type="entry name" value="Phosphatidylinositol 3-kinase Catalytic Subunit, Chain A, domain 1"/>
    <property type="match status" value="1"/>
</dbReference>
<accession>A0A8H3LLA2</accession>
<dbReference type="PROSITE" id="PS50033">
    <property type="entry name" value="UBX"/>
    <property type="match status" value="1"/>
</dbReference>
<feature type="coiled-coil region" evidence="2">
    <location>
        <begin position="215"/>
        <end position="257"/>
    </location>
</feature>
<dbReference type="OrthoDB" id="1026733at2759"/>
<dbReference type="AlphaFoldDB" id="A0A8H3LLA2"/>
<dbReference type="PANTHER" id="PTHR23322:SF1">
    <property type="entry name" value="FAS-ASSOCIATED FACTOR 2"/>
    <property type="match status" value="1"/>
</dbReference>
<dbReference type="CDD" id="cd01767">
    <property type="entry name" value="UBX"/>
    <property type="match status" value="1"/>
</dbReference>
<dbReference type="SUPFAM" id="SSF52833">
    <property type="entry name" value="Thioredoxin-like"/>
    <property type="match status" value="1"/>
</dbReference>
<evidence type="ECO:0000259" key="3">
    <source>
        <dbReference type="PROSITE" id="PS50033"/>
    </source>
</evidence>
<dbReference type="InterPro" id="IPR029071">
    <property type="entry name" value="Ubiquitin-like_domsf"/>
</dbReference>
<organism evidence="4 5">
    <name type="scientific">Rhizophagus clarus</name>
    <dbReference type="NCBI Taxonomy" id="94130"/>
    <lineage>
        <taxon>Eukaryota</taxon>
        <taxon>Fungi</taxon>
        <taxon>Fungi incertae sedis</taxon>
        <taxon>Mucoromycota</taxon>
        <taxon>Glomeromycotina</taxon>
        <taxon>Glomeromycetes</taxon>
        <taxon>Glomerales</taxon>
        <taxon>Glomeraceae</taxon>
        <taxon>Rhizophagus</taxon>
    </lineage>
</organism>
<name>A0A8H3LLA2_9GLOM</name>